<evidence type="ECO:0000259" key="10">
    <source>
        <dbReference type="PROSITE" id="PS50823"/>
    </source>
</evidence>
<sequence>MGHKINPLSNRLGIIFNWKSSWVNNYKKNIYEDYNIRKLINSQKYKYYISCIYIERFKKKINIIISTSRPAMLIGKLGKKIKEIKKKIEKLLLKKYIVFLNIKEIKELQDSSLLVAKNIALQLEQKRPYKKVIKYMINFLFKKNISGIKIKISGRLNGNEIARSEFFQKGIIKSSTFRANIDYDLYEMLTKYGIISIKVWIMKGELYKI</sequence>
<organism evidence="11">
    <name type="scientific">Candidatus Shikimatogenerans sp. Ttur</name>
    <dbReference type="NCBI Taxonomy" id="3158569"/>
    <lineage>
        <taxon>Bacteria</taxon>
        <taxon>Pseudomonadati</taxon>
        <taxon>Bacteroidota</taxon>
        <taxon>Flavobacteriia</taxon>
        <taxon>Flavobacteriales</taxon>
        <taxon>Candidatus Shikimatogenerans</taxon>
    </lineage>
</organism>
<dbReference type="InterPro" id="IPR005704">
    <property type="entry name" value="Ribosomal_uS3_bac-typ"/>
</dbReference>
<dbReference type="PROSITE" id="PS00548">
    <property type="entry name" value="RIBOSOMAL_S3"/>
    <property type="match status" value="1"/>
</dbReference>
<evidence type="ECO:0000256" key="9">
    <source>
        <dbReference type="RuleBase" id="RU003624"/>
    </source>
</evidence>
<keyword evidence="2 8" id="KW-0699">rRNA-binding</keyword>
<dbReference type="InterPro" id="IPR057258">
    <property type="entry name" value="Ribosomal_uS3"/>
</dbReference>
<dbReference type="NCBIfam" id="TIGR01009">
    <property type="entry name" value="rpsC_bact"/>
    <property type="match status" value="1"/>
</dbReference>
<evidence type="ECO:0000256" key="5">
    <source>
        <dbReference type="ARBA" id="ARBA00023274"/>
    </source>
</evidence>
<gene>
    <name evidence="8 11" type="primary">rpsC</name>
    <name evidence="11" type="ORF">ABUS76_00690</name>
</gene>
<dbReference type="SUPFAM" id="SSF54814">
    <property type="entry name" value="Prokaryotic type KH domain (KH-domain type II)"/>
    <property type="match status" value="1"/>
</dbReference>
<comment type="function">
    <text evidence="6 8">Binds the lower part of the 30S subunit head. Binds mRNA in the 70S ribosome, positioning it for translation.</text>
</comment>
<evidence type="ECO:0000313" key="11">
    <source>
        <dbReference type="EMBL" id="XCC45274.1"/>
    </source>
</evidence>
<dbReference type="InterPro" id="IPR001351">
    <property type="entry name" value="Ribosomal_uS3_C"/>
</dbReference>
<dbReference type="GO" id="GO:0006412">
    <property type="term" value="P:translation"/>
    <property type="evidence" value="ECO:0007669"/>
    <property type="project" value="UniProtKB-UniRule"/>
</dbReference>
<dbReference type="AlphaFoldDB" id="A0AAU7ZYF2"/>
<keyword evidence="4 8" id="KW-0689">Ribosomal protein</keyword>
<keyword evidence="3 8" id="KW-0694">RNA-binding</keyword>
<dbReference type="PROSITE" id="PS50823">
    <property type="entry name" value="KH_TYPE_2"/>
    <property type="match status" value="1"/>
</dbReference>
<dbReference type="InterPro" id="IPR036419">
    <property type="entry name" value="Ribosomal_S3_C_sf"/>
</dbReference>
<comment type="similarity">
    <text evidence="1 8 9">Belongs to the universal ribosomal protein uS3 family.</text>
</comment>
<feature type="domain" description="KH type-2" evidence="10">
    <location>
        <begin position="36"/>
        <end position="106"/>
    </location>
</feature>
<evidence type="ECO:0000256" key="2">
    <source>
        <dbReference type="ARBA" id="ARBA00022730"/>
    </source>
</evidence>
<dbReference type="InterPro" id="IPR004044">
    <property type="entry name" value="KH_dom_type_2"/>
</dbReference>
<dbReference type="HAMAP" id="MF_01309_B">
    <property type="entry name" value="Ribosomal_uS3_B"/>
    <property type="match status" value="1"/>
</dbReference>
<reference evidence="11" key="1">
    <citation type="submission" date="2024-06" db="EMBL/GenBank/DDBJ databases">
        <title>Diversity, functionality, and evolutionary history of bacterial symbionts in false click beetles (Coleoptera, Throscidae).</title>
        <authorList>
            <person name="Wierz J.C."/>
            <person name="Malm H."/>
            <person name="Kaltenpoth M."/>
            <person name="Engl T."/>
        </authorList>
    </citation>
    <scope>NUCLEOTIDE SEQUENCE</scope>
    <source>
        <strain evidence="11">Ttur</strain>
    </source>
</reference>
<evidence type="ECO:0000256" key="1">
    <source>
        <dbReference type="ARBA" id="ARBA00010761"/>
    </source>
</evidence>
<protein>
    <recommendedName>
        <fullName evidence="7 8">Small ribosomal subunit protein uS3</fullName>
    </recommendedName>
</protein>
<dbReference type="InterPro" id="IPR015946">
    <property type="entry name" value="KH_dom-like_a/b"/>
</dbReference>
<dbReference type="InterPro" id="IPR009019">
    <property type="entry name" value="KH_sf_prok-type"/>
</dbReference>
<dbReference type="EMBL" id="CP158689">
    <property type="protein sequence ID" value="XCC45274.1"/>
    <property type="molecule type" value="Genomic_DNA"/>
</dbReference>
<dbReference type="PANTHER" id="PTHR11760">
    <property type="entry name" value="30S/40S RIBOSOMAL PROTEIN S3"/>
    <property type="match status" value="1"/>
</dbReference>
<dbReference type="PANTHER" id="PTHR11760:SF19">
    <property type="entry name" value="SMALL RIBOSOMAL SUBUNIT PROTEIN US3C"/>
    <property type="match status" value="1"/>
</dbReference>
<proteinExistence type="inferred from homology"/>
<dbReference type="Pfam" id="PF07650">
    <property type="entry name" value="KH_2"/>
    <property type="match status" value="1"/>
</dbReference>
<evidence type="ECO:0000256" key="4">
    <source>
        <dbReference type="ARBA" id="ARBA00022980"/>
    </source>
</evidence>
<dbReference type="GO" id="GO:0003735">
    <property type="term" value="F:structural constituent of ribosome"/>
    <property type="evidence" value="ECO:0007669"/>
    <property type="project" value="InterPro"/>
</dbReference>
<dbReference type="CDD" id="cd02412">
    <property type="entry name" value="KH-II_30S_S3"/>
    <property type="match status" value="1"/>
</dbReference>
<dbReference type="InterPro" id="IPR018280">
    <property type="entry name" value="Ribosomal_uS3_CS"/>
</dbReference>
<accession>A0AAU7ZYF2</accession>
<evidence type="ECO:0000256" key="6">
    <source>
        <dbReference type="ARBA" id="ARBA00024998"/>
    </source>
</evidence>
<dbReference type="Pfam" id="PF00189">
    <property type="entry name" value="Ribosomal_S3_C"/>
    <property type="match status" value="1"/>
</dbReference>
<evidence type="ECO:0000256" key="7">
    <source>
        <dbReference type="ARBA" id="ARBA00035257"/>
    </source>
</evidence>
<keyword evidence="5 8" id="KW-0687">Ribonucleoprotein</keyword>
<dbReference type="SUPFAM" id="SSF54821">
    <property type="entry name" value="Ribosomal protein S3 C-terminal domain"/>
    <property type="match status" value="1"/>
</dbReference>
<dbReference type="FunFam" id="3.30.300.20:FF:000001">
    <property type="entry name" value="30S ribosomal protein S3"/>
    <property type="match status" value="1"/>
</dbReference>
<evidence type="ECO:0000256" key="3">
    <source>
        <dbReference type="ARBA" id="ARBA00022884"/>
    </source>
</evidence>
<dbReference type="GO" id="GO:0022627">
    <property type="term" value="C:cytosolic small ribosomal subunit"/>
    <property type="evidence" value="ECO:0007669"/>
    <property type="project" value="TreeGrafter"/>
</dbReference>
<dbReference type="Gene3D" id="3.30.1140.32">
    <property type="entry name" value="Ribosomal protein S3, C-terminal domain"/>
    <property type="match status" value="1"/>
</dbReference>
<evidence type="ECO:0000256" key="8">
    <source>
        <dbReference type="HAMAP-Rule" id="MF_01309"/>
    </source>
</evidence>
<name>A0AAU7ZYF2_9FLAO</name>
<comment type="subunit">
    <text evidence="8">Part of the 30S ribosomal subunit. Forms a tight complex with proteins S10 and S14.</text>
</comment>
<dbReference type="GO" id="GO:0019843">
    <property type="term" value="F:rRNA binding"/>
    <property type="evidence" value="ECO:0007669"/>
    <property type="project" value="UniProtKB-UniRule"/>
</dbReference>
<dbReference type="Gene3D" id="3.30.300.20">
    <property type="match status" value="1"/>
</dbReference>
<dbReference type="GO" id="GO:0003729">
    <property type="term" value="F:mRNA binding"/>
    <property type="evidence" value="ECO:0007669"/>
    <property type="project" value="UniProtKB-UniRule"/>
</dbReference>